<evidence type="ECO:0000256" key="7">
    <source>
        <dbReference type="ARBA" id="ARBA00023136"/>
    </source>
</evidence>
<comment type="similarity">
    <text evidence="2">Belongs to the AmiS/UreI family.</text>
</comment>
<dbReference type="GO" id="GO:0005886">
    <property type="term" value="C:plasma membrane"/>
    <property type="evidence" value="ECO:0007669"/>
    <property type="project" value="UniProtKB-SubCell"/>
</dbReference>
<keyword evidence="7 8" id="KW-0472">Membrane</keyword>
<accession>A0A4U8UH35</accession>
<keyword evidence="6 8" id="KW-1133">Transmembrane helix</keyword>
<evidence type="ECO:0000256" key="1">
    <source>
        <dbReference type="ARBA" id="ARBA00004651"/>
    </source>
</evidence>
<keyword evidence="10" id="KW-1185">Reference proteome</keyword>
<dbReference type="InterPro" id="IPR038523">
    <property type="entry name" value="AmiSUreI_transpt_sf"/>
</dbReference>
<sequence length="116" mass="13266">MDVAIVLMNNGVCHFTCIDSKSASMINIFARWLLGFIYLLPPLWCFNVGAVAYLNPLKSKKVGVGFAFIGFIWRVLCGWRKSVVKIEFQFMPYLAIAEGIFTAWIPSWLILIGYWH</sequence>
<feature type="transmembrane region" description="Helical" evidence="8">
    <location>
        <begin position="62"/>
        <end position="79"/>
    </location>
</feature>
<dbReference type="RefSeq" id="WP_034554324.1">
    <property type="nucleotide sequence ID" value="NZ_JRPC02000012.1"/>
</dbReference>
<dbReference type="Pfam" id="PF02293">
    <property type="entry name" value="AmiS_UreI"/>
    <property type="match status" value="1"/>
</dbReference>
<evidence type="ECO:0000256" key="2">
    <source>
        <dbReference type="ARBA" id="ARBA00010068"/>
    </source>
</evidence>
<keyword evidence="5 8" id="KW-0812">Transmembrane</keyword>
<gene>
    <name evidence="9" type="ORF">LS72_005380</name>
</gene>
<feature type="transmembrane region" description="Helical" evidence="8">
    <location>
        <begin position="32"/>
        <end position="56"/>
    </location>
</feature>
<evidence type="ECO:0000256" key="3">
    <source>
        <dbReference type="ARBA" id="ARBA00022448"/>
    </source>
</evidence>
<evidence type="ECO:0000256" key="6">
    <source>
        <dbReference type="ARBA" id="ARBA00022989"/>
    </source>
</evidence>
<dbReference type="AlphaFoldDB" id="A0A4U8UH35"/>
<evidence type="ECO:0000313" key="9">
    <source>
        <dbReference type="EMBL" id="TLE15823.1"/>
    </source>
</evidence>
<organism evidence="9 10">
    <name type="scientific">Helicobacter apodemus</name>
    <dbReference type="NCBI Taxonomy" id="135569"/>
    <lineage>
        <taxon>Bacteria</taxon>
        <taxon>Pseudomonadati</taxon>
        <taxon>Campylobacterota</taxon>
        <taxon>Epsilonproteobacteria</taxon>
        <taxon>Campylobacterales</taxon>
        <taxon>Helicobacteraceae</taxon>
        <taxon>Helicobacter</taxon>
    </lineage>
</organism>
<dbReference type="EMBL" id="JRPC02000012">
    <property type="protein sequence ID" value="TLE15823.1"/>
    <property type="molecule type" value="Genomic_DNA"/>
</dbReference>
<proteinExistence type="inferred from homology"/>
<evidence type="ECO:0000256" key="5">
    <source>
        <dbReference type="ARBA" id="ARBA00022692"/>
    </source>
</evidence>
<comment type="caution">
    <text evidence="9">The sequence shown here is derived from an EMBL/GenBank/DDBJ whole genome shotgun (WGS) entry which is preliminary data.</text>
</comment>
<name>A0A4U8UH35_9HELI</name>
<keyword evidence="3" id="KW-0813">Transport</keyword>
<reference evidence="9 10" key="1">
    <citation type="journal article" date="2014" name="Genome Announc.">
        <title>Draft genome sequences of eight enterohepatic helicobacter species isolated from both laboratory and wild rodents.</title>
        <authorList>
            <person name="Sheh A."/>
            <person name="Shen Z."/>
            <person name="Fox J.G."/>
        </authorList>
    </citation>
    <scope>NUCLEOTIDE SEQUENCE [LARGE SCALE GENOMIC DNA]</scope>
    <source>
        <strain evidence="9 10">MIT-03-7007</strain>
    </source>
</reference>
<evidence type="ECO:0000256" key="8">
    <source>
        <dbReference type="SAM" id="Phobius"/>
    </source>
</evidence>
<evidence type="ECO:0000256" key="4">
    <source>
        <dbReference type="ARBA" id="ARBA00022475"/>
    </source>
</evidence>
<dbReference type="Gene3D" id="1.25.40.600">
    <property type="match status" value="1"/>
</dbReference>
<feature type="transmembrane region" description="Helical" evidence="8">
    <location>
        <begin position="91"/>
        <end position="115"/>
    </location>
</feature>
<protein>
    <submittedName>
        <fullName evidence="9">Uncharacterized protein</fullName>
    </submittedName>
</protein>
<keyword evidence="4" id="KW-1003">Cell membrane</keyword>
<dbReference type="Proteomes" id="UP000029920">
    <property type="component" value="Unassembled WGS sequence"/>
</dbReference>
<dbReference type="InterPro" id="IPR003211">
    <property type="entry name" value="AmiSUreI_transpt"/>
</dbReference>
<evidence type="ECO:0000313" key="10">
    <source>
        <dbReference type="Proteomes" id="UP000029920"/>
    </source>
</evidence>
<comment type="subcellular location">
    <subcellularLocation>
        <location evidence="1">Cell membrane</location>
        <topology evidence="1">Multi-pass membrane protein</topology>
    </subcellularLocation>
</comment>